<organism evidence="2 3">
    <name type="scientific">Brevundimonas terrae</name>
    <dbReference type="NCBI Taxonomy" id="363631"/>
    <lineage>
        <taxon>Bacteria</taxon>
        <taxon>Pseudomonadati</taxon>
        <taxon>Pseudomonadota</taxon>
        <taxon>Alphaproteobacteria</taxon>
        <taxon>Caulobacterales</taxon>
        <taxon>Caulobacteraceae</taxon>
        <taxon>Brevundimonas</taxon>
    </lineage>
</organism>
<accession>A0ABN0YDG0</accession>
<keyword evidence="1" id="KW-0732">Signal</keyword>
<dbReference type="EMBL" id="BAAAEJ010000007">
    <property type="protein sequence ID" value="GAA0391843.1"/>
    <property type="molecule type" value="Genomic_DNA"/>
</dbReference>
<protein>
    <recommendedName>
        <fullName evidence="4">Methyltransferase type 11</fullName>
    </recommendedName>
</protein>
<name>A0ABN0YDG0_9CAUL</name>
<dbReference type="PROSITE" id="PS51257">
    <property type="entry name" value="PROKAR_LIPOPROTEIN"/>
    <property type="match status" value="1"/>
</dbReference>
<evidence type="ECO:0000313" key="2">
    <source>
        <dbReference type="EMBL" id="GAA0391843.1"/>
    </source>
</evidence>
<feature type="signal peptide" evidence="1">
    <location>
        <begin position="1"/>
        <end position="15"/>
    </location>
</feature>
<gene>
    <name evidence="2" type="ORF">GCM10009093_18050</name>
</gene>
<reference evidence="2 3" key="1">
    <citation type="journal article" date="2019" name="Int. J. Syst. Evol. Microbiol.">
        <title>The Global Catalogue of Microorganisms (GCM) 10K type strain sequencing project: providing services to taxonomists for standard genome sequencing and annotation.</title>
        <authorList>
            <consortium name="The Broad Institute Genomics Platform"/>
            <consortium name="The Broad Institute Genome Sequencing Center for Infectious Disease"/>
            <person name="Wu L."/>
            <person name="Ma J."/>
        </authorList>
    </citation>
    <scope>NUCLEOTIDE SEQUENCE [LARGE SCALE GENOMIC DNA]</scope>
    <source>
        <strain evidence="2 3">JCM 13476</strain>
    </source>
</reference>
<feature type="chain" id="PRO_5047276818" description="Methyltransferase type 11" evidence="1">
    <location>
        <begin position="16"/>
        <end position="279"/>
    </location>
</feature>
<evidence type="ECO:0000256" key="1">
    <source>
        <dbReference type="SAM" id="SignalP"/>
    </source>
</evidence>
<evidence type="ECO:0000313" key="3">
    <source>
        <dbReference type="Proteomes" id="UP001500791"/>
    </source>
</evidence>
<evidence type="ECO:0008006" key="4">
    <source>
        <dbReference type="Google" id="ProtNLM"/>
    </source>
</evidence>
<comment type="caution">
    <text evidence="2">The sequence shown here is derived from an EMBL/GenBank/DDBJ whole genome shotgun (WGS) entry which is preliminary data.</text>
</comment>
<dbReference type="Proteomes" id="UP001500791">
    <property type="component" value="Unassembled WGS sequence"/>
</dbReference>
<sequence>MYKFCLPILSLFALAACDSDQGVRITRSVEIDTDASASASKALKVVSALQCPSDQGVLTRVGSASVDGQTCTYAGPRGAEIQLHLVTLNGETSSEALKRFQNELAPSAGGASATVSSLTEEDGTETATVTAPGVDIATKGDDASVKLPGLNIESKGDRATVRMPGMSIEADGDRAQIRIGGMVIKADDKGSTITAPDGSLKIDANETGAVVQTQSRQAVRATMIHAISKPGPNAWRVVGYEARGPSGGPIVVATFRTRDRDEQAILESVRELVVLNVGD</sequence>
<dbReference type="RefSeq" id="WP_167176961.1">
    <property type="nucleotide sequence ID" value="NZ_BAAAEJ010000007.1"/>
</dbReference>
<keyword evidence="3" id="KW-1185">Reference proteome</keyword>
<proteinExistence type="predicted"/>